<dbReference type="OrthoDB" id="5505920at2"/>
<keyword evidence="6" id="KW-0053">Apoptosis</keyword>
<name>A0A502EIZ0_9MYCO</name>
<protein>
    <recommendedName>
        <fullName evidence="17">Acyl-coenzyme A thioesterase THEM4</fullName>
        <ecNumber evidence="16">3.1.2.2</ecNumber>
    </recommendedName>
    <alternativeName>
        <fullName evidence="18">Thioesterase superfamily member 4</fullName>
    </alternativeName>
</protein>
<organism evidence="25 26">
    <name type="scientific">Mycolicibacterium hodleri</name>
    <dbReference type="NCBI Taxonomy" id="49897"/>
    <lineage>
        <taxon>Bacteria</taxon>
        <taxon>Bacillati</taxon>
        <taxon>Actinomycetota</taxon>
        <taxon>Actinomycetes</taxon>
        <taxon>Mycobacteriales</taxon>
        <taxon>Mycobacteriaceae</taxon>
        <taxon>Mycolicibacterium</taxon>
    </lineage>
</organism>
<comment type="catalytic activity">
    <reaction evidence="23">
        <text>tetradecanoyl-CoA + H2O = tetradecanoate + CoA + H(+)</text>
        <dbReference type="Rhea" id="RHEA:40119"/>
        <dbReference type="ChEBI" id="CHEBI:15377"/>
        <dbReference type="ChEBI" id="CHEBI:15378"/>
        <dbReference type="ChEBI" id="CHEBI:30807"/>
        <dbReference type="ChEBI" id="CHEBI:57287"/>
        <dbReference type="ChEBI" id="CHEBI:57385"/>
    </reaction>
    <physiologicalReaction direction="left-to-right" evidence="23">
        <dbReference type="Rhea" id="RHEA:40120"/>
    </physiologicalReaction>
</comment>
<evidence type="ECO:0000256" key="22">
    <source>
        <dbReference type="ARBA" id="ARBA00048074"/>
    </source>
</evidence>
<evidence type="ECO:0000256" key="16">
    <source>
        <dbReference type="ARBA" id="ARBA00038848"/>
    </source>
</evidence>
<evidence type="ECO:0000256" key="6">
    <source>
        <dbReference type="ARBA" id="ARBA00022703"/>
    </source>
</evidence>
<dbReference type="RefSeq" id="WP_140687079.1">
    <property type="nucleotide sequence ID" value="NZ_RCZG01000001.1"/>
</dbReference>
<sequence length="185" mass="20155">MTPGDVSPDPLAWIGSDSVTRSATEGEVTLCGACWESKQCRLGVRREWLDGEVSVFELSCPRDQEGGPNVAHGGWTAAAMDEMLGHVPLMHEQMSVTATLTVNFRKPVPVERPLAGRAWIDKIEGSRWFISGELLLLPGRSGLATATGIWVARDYSHFARHAEWLAEQDSGSLDRQTPSGDPAIE</sequence>
<evidence type="ECO:0000256" key="11">
    <source>
        <dbReference type="ARBA" id="ARBA00023136"/>
    </source>
</evidence>
<comment type="catalytic activity">
    <reaction evidence="19">
        <text>octanoyl-CoA + H2O = octanoate + CoA + H(+)</text>
        <dbReference type="Rhea" id="RHEA:30143"/>
        <dbReference type="ChEBI" id="CHEBI:15377"/>
        <dbReference type="ChEBI" id="CHEBI:15378"/>
        <dbReference type="ChEBI" id="CHEBI:25646"/>
        <dbReference type="ChEBI" id="CHEBI:57287"/>
        <dbReference type="ChEBI" id="CHEBI:57386"/>
    </reaction>
    <physiologicalReaction direction="left-to-right" evidence="19">
        <dbReference type="Rhea" id="RHEA:30144"/>
    </physiologicalReaction>
</comment>
<dbReference type="EMBL" id="RCZG01000001">
    <property type="protein sequence ID" value="TPG36466.1"/>
    <property type="molecule type" value="Genomic_DNA"/>
</dbReference>
<keyword evidence="26" id="KW-1185">Reference proteome</keyword>
<dbReference type="Pfam" id="PF03061">
    <property type="entry name" value="4HBT"/>
    <property type="match status" value="1"/>
</dbReference>
<dbReference type="CDD" id="cd03443">
    <property type="entry name" value="PaaI_thioesterase"/>
    <property type="match status" value="1"/>
</dbReference>
<keyword evidence="4" id="KW-1003">Cell membrane</keyword>
<keyword evidence="7" id="KW-0378">Hydrolase</keyword>
<evidence type="ECO:0000256" key="12">
    <source>
        <dbReference type="ARBA" id="ARBA00023273"/>
    </source>
</evidence>
<dbReference type="GO" id="GO:0006631">
    <property type="term" value="P:fatty acid metabolic process"/>
    <property type="evidence" value="ECO:0007669"/>
    <property type="project" value="UniProtKB-KW"/>
</dbReference>
<keyword evidence="10" id="KW-0443">Lipid metabolism</keyword>
<evidence type="ECO:0000256" key="19">
    <source>
        <dbReference type="ARBA" id="ARBA00047588"/>
    </source>
</evidence>
<comment type="caution">
    <text evidence="25">The sequence shown here is derived from an EMBL/GenBank/DDBJ whole genome shotgun (WGS) entry which is preliminary data.</text>
</comment>
<reference evidence="25 26" key="1">
    <citation type="journal article" date="2019" name="Environ. Microbiol.">
        <title>Species interactions and distinct microbial communities in high Arctic permafrost affected cryosols are associated with the CH4 and CO2 gas fluxes.</title>
        <authorList>
            <person name="Altshuler I."/>
            <person name="Hamel J."/>
            <person name="Turney S."/>
            <person name="Magnuson E."/>
            <person name="Levesque R."/>
            <person name="Greer C."/>
            <person name="Whyte L.G."/>
        </authorList>
    </citation>
    <scope>NUCLEOTIDE SEQUENCE [LARGE SCALE GENOMIC DNA]</scope>
    <source>
        <strain evidence="25 26">S5.20</strain>
    </source>
</reference>
<comment type="catalytic activity">
    <reaction evidence="22">
        <text>dodecanoyl-CoA + H2O = dodecanoate + CoA + H(+)</text>
        <dbReference type="Rhea" id="RHEA:30135"/>
        <dbReference type="ChEBI" id="CHEBI:15377"/>
        <dbReference type="ChEBI" id="CHEBI:15378"/>
        <dbReference type="ChEBI" id="CHEBI:18262"/>
        <dbReference type="ChEBI" id="CHEBI:57287"/>
        <dbReference type="ChEBI" id="CHEBI:57375"/>
    </reaction>
    <physiologicalReaction direction="left-to-right" evidence="22">
        <dbReference type="Rhea" id="RHEA:30136"/>
    </physiologicalReaction>
</comment>
<accession>A0A502EIZ0</accession>
<evidence type="ECO:0000256" key="20">
    <source>
        <dbReference type="ARBA" id="ARBA00047734"/>
    </source>
</evidence>
<keyword evidence="5" id="KW-0963">Cytoplasm</keyword>
<dbReference type="Proteomes" id="UP000320095">
    <property type="component" value="Unassembled WGS sequence"/>
</dbReference>
<comment type="catalytic activity">
    <reaction evidence="21">
        <text>decanoyl-CoA + H2O = decanoate + CoA + H(+)</text>
        <dbReference type="Rhea" id="RHEA:40059"/>
        <dbReference type="ChEBI" id="CHEBI:15377"/>
        <dbReference type="ChEBI" id="CHEBI:15378"/>
        <dbReference type="ChEBI" id="CHEBI:27689"/>
        <dbReference type="ChEBI" id="CHEBI:57287"/>
        <dbReference type="ChEBI" id="CHEBI:61430"/>
    </reaction>
    <physiologicalReaction direction="left-to-right" evidence="21">
        <dbReference type="Rhea" id="RHEA:40060"/>
    </physiologicalReaction>
</comment>
<evidence type="ECO:0000313" key="25">
    <source>
        <dbReference type="EMBL" id="TPG36466.1"/>
    </source>
</evidence>
<dbReference type="Gene3D" id="3.10.129.10">
    <property type="entry name" value="Hotdog Thioesterase"/>
    <property type="match status" value="1"/>
</dbReference>
<evidence type="ECO:0000256" key="8">
    <source>
        <dbReference type="ARBA" id="ARBA00022832"/>
    </source>
</evidence>
<comment type="catalytic activity">
    <reaction evidence="13">
        <text>(5Z,8Z,11Z,14Z)-eicosatetraenoyl-CoA + H2O = (5Z,8Z,11Z,14Z)-eicosatetraenoate + CoA + H(+)</text>
        <dbReference type="Rhea" id="RHEA:40151"/>
        <dbReference type="ChEBI" id="CHEBI:15377"/>
        <dbReference type="ChEBI" id="CHEBI:15378"/>
        <dbReference type="ChEBI" id="CHEBI:32395"/>
        <dbReference type="ChEBI" id="CHEBI:57287"/>
        <dbReference type="ChEBI" id="CHEBI:57368"/>
    </reaction>
    <physiologicalReaction direction="left-to-right" evidence="13">
        <dbReference type="Rhea" id="RHEA:40152"/>
    </physiologicalReaction>
</comment>
<evidence type="ECO:0000256" key="9">
    <source>
        <dbReference type="ARBA" id="ARBA00022946"/>
    </source>
</evidence>
<evidence type="ECO:0000259" key="24">
    <source>
        <dbReference type="Pfam" id="PF03061"/>
    </source>
</evidence>
<dbReference type="AlphaFoldDB" id="A0A502EIZ0"/>
<dbReference type="SUPFAM" id="SSF54637">
    <property type="entry name" value="Thioesterase/thiol ester dehydrase-isomerase"/>
    <property type="match status" value="1"/>
</dbReference>
<feature type="domain" description="Thioesterase" evidence="24">
    <location>
        <begin position="69"/>
        <end position="135"/>
    </location>
</feature>
<evidence type="ECO:0000256" key="18">
    <source>
        <dbReference type="ARBA" id="ARBA00043210"/>
    </source>
</evidence>
<keyword evidence="11" id="KW-0472">Membrane</keyword>
<evidence type="ECO:0000256" key="5">
    <source>
        <dbReference type="ARBA" id="ARBA00022490"/>
    </source>
</evidence>
<evidence type="ECO:0000256" key="7">
    <source>
        <dbReference type="ARBA" id="ARBA00022801"/>
    </source>
</evidence>
<dbReference type="InterPro" id="IPR052365">
    <property type="entry name" value="THEM4/THEM5_acyl-CoA_thioest"/>
</dbReference>
<evidence type="ECO:0000256" key="14">
    <source>
        <dbReference type="ARBA" id="ARBA00037002"/>
    </source>
</evidence>
<comment type="catalytic activity">
    <reaction evidence="20">
        <text>hexadecanoyl-CoA + H2O = hexadecanoate + CoA + H(+)</text>
        <dbReference type="Rhea" id="RHEA:16645"/>
        <dbReference type="ChEBI" id="CHEBI:7896"/>
        <dbReference type="ChEBI" id="CHEBI:15377"/>
        <dbReference type="ChEBI" id="CHEBI:15378"/>
        <dbReference type="ChEBI" id="CHEBI:57287"/>
        <dbReference type="ChEBI" id="CHEBI:57379"/>
        <dbReference type="EC" id="3.1.2.2"/>
    </reaction>
    <physiologicalReaction direction="left-to-right" evidence="20">
        <dbReference type="Rhea" id="RHEA:16646"/>
    </physiologicalReaction>
</comment>
<evidence type="ECO:0000256" key="4">
    <source>
        <dbReference type="ARBA" id="ARBA00022475"/>
    </source>
</evidence>
<comment type="catalytic activity">
    <reaction evidence="14">
        <text>(9Z)-octadecenoyl-CoA + H2O = (9Z)-octadecenoate + CoA + H(+)</text>
        <dbReference type="Rhea" id="RHEA:40139"/>
        <dbReference type="ChEBI" id="CHEBI:15377"/>
        <dbReference type="ChEBI" id="CHEBI:15378"/>
        <dbReference type="ChEBI" id="CHEBI:30823"/>
        <dbReference type="ChEBI" id="CHEBI:57287"/>
        <dbReference type="ChEBI" id="CHEBI:57387"/>
    </reaction>
    <physiologicalReaction direction="left-to-right" evidence="14">
        <dbReference type="Rhea" id="RHEA:40140"/>
    </physiologicalReaction>
</comment>
<keyword evidence="12" id="KW-0966">Cell projection</keyword>
<evidence type="ECO:0000256" key="3">
    <source>
        <dbReference type="ARBA" id="ARBA00004632"/>
    </source>
</evidence>
<evidence type="ECO:0000256" key="13">
    <source>
        <dbReference type="ARBA" id="ARBA00035852"/>
    </source>
</evidence>
<evidence type="ECO:0000256" key="17">
    <source>
        <dbReference type="ARBA" id="ARBA00040123"/>
    </source>
</evidence>
<evidence type="ECO:0000256" key="15">
    <source>
        <dbReference type="ARBA" id="ARBA00038456"/>
    </source>
</evidence>
<dbReference type="PANTHER" id="PTHR12418">
    <property type="entry name" value="ACYL-COENZYME A THIOESTERASE THEM4"/>
    <property type="match status" value="1"/>
</dbReference>
<evidence type="ECO:0000256" key="2">
    <source>
        <dbReference type="ARBA" id="ARBA00004496"/>
    </source>
</evidence>
<comment type="subcellular location">
    <subcellularLocation>
        <location evidence="3">Cell projection</location>
        <location evidence="3">Ruffle membrane</location>
    </subcellularLocation>
    <subcellularLocation>
        <location evidence="2">Cytoplasm</location>
    </subcellularLocation>
    <subcellularLocation>
        <location evidence="1">Membrane</location>
        <topology evidence="1">Peripheral membrane protein</topology>
    </subcellularLocation>
</comment>
<gene>
    <name evidence="25" type="ORF">EAH80_00345</name>
</gene>
<dbReference type="EC" id="3.1.2.2" evidence="16"/>
<dbReference type="GO" id="GO:0016787">
    <property type="term" value="F:hydrolase activity"/>
    <property type="evidence" value="ECO:0007669"/>
    <property type="project" value="UniProtKB-KW"/>
</dbReference>
<evidence type="ECO:0000313" key="26">
    <source>
        <dbReference type="Proteomes" id="UP000320095"/>
    </source>
</evidence>
<dbReference type="InterPro" id="IPR029069">
    <property type="entry name" value="HotDog_dom_sf"/>
</dbReference>
<evidence type="ECO:0000256" key="1">
    <source>
        <dbReference type="ARBA" id="ARBA00004170"/>
    </source>
</evidence>
<keyword evidence="8" id="KW-0276">Fatty acid metabolism</keyword>
<dbReference type="GO" id="GO:0016020">
    <property type="term" value="C:membrane"/>
    <property type="evidence" value="ECO:0007669"/>
    <property type="project" value="UniProtKB-SubCell"/>
</dbReference>
<dbReference type="PANTHER" id="PTHR12418:SF19">
    <property type="entry name" value="ACYL-COENZYME A THIOESTERASE THEM4"/>
    <property type="match status" value="1"/>
</dbReference>
<dbReference type="InterPro" id="IPR006683">
    <property type="entry name" value="Thioestr_dom"/>
</dbReference>
<comment type="similarity">
    <text evidence="15">Belongs to the THEM4/THEM5 thioesterase family.</text>
</comment>
<keyword evidence="9" id="KW-0809">Transit peptide</keyword>
<dbReference type="GO" id="GO:0005737">
    <property type="term" value="C:cytoplasm"/>
    <property type="evidence" value="ECO:0007669"/>
    <property type="project" value="UniProtKB-SubCell"/>
</dbReference>
<evidence type="ECO:0000256" key="21">
    <source>
        <dbReference type="ARBA" id="ARBA00047969"/>
    </source>
</evidence>
<evidence type="ECO:0000256" key="23">
    <source>
        <dbReference type="ARBA" id="ARBA00048180"/>
    </source>
</evidence>
<proteinExistence type="inferred from homology"/>
<evidence type="ECO:0000256" key="10">
    <source>
        <dbReference type="ARBA" id="ARBA00023098"/>
    </source>
</evidence>